<evidence type="ECO:0000313" key="4">
    <source>
        <dbReference type="EMBL" id="OPA72774.1"/>
    </source>
</evidence>
<comment type="caution">
    <text evidence="4">The sequence shown here is derived from an EMBL/GenBank/DDBJ whole genome shotgun (WGS) entry which is preliminary data.</text>
</comment>
<protein>
    <recommendedName>
        <fullName evidence="3">Inosine/uridine-preferring nucleoside hydrolase domain-containing protein</fullName>
    </recommendedName>
</protein>
<evidence type="ECO:0000256" key="1">
    <source>
        <dbReference type="ARBA" id="ARBA00022801"/>
    </source>
</evidence>
<keyword evidence="2" id="KW-0326">Glycosidase</keyword>
<dbReference type="GO" id="GO:0008477">
    <property type="term" value="F:purine nucleosidase activity"/>
    <property type="evidence" value="ECO:0007669"/>
    <property type="project" value="TreeGrafter"/>
</dbReference>
<organism evidence="4 5">
    <name type="scientific">Paenibacillus selenitireducens</name>
    <dbReference type="NCBI Taxonomy" id="1324314"/>
    <lineage>
        <taxon>Bacteria</taxon>
        <taxon>Bacillati</taxon>
        <taxon>Bacillota</taxon>
        <taxon>Bacilli</taxon>
        <taxon>Bacillales</taxon>
        <taxon>Paenibacillaceae</taxon>
        <taxon>Paenibacillus</taxon>
    </lineage>
</organism>
<dbReference type="InterPro" id="IPR036452">
    <property type="entry name" value="Ribo_hydro-like"/>
</dbReference>
<dbReference type="InterPro" id="IPR023186">
    <property type="entry name" value="IUNH"/>
</dbReference>
<name>A0A1T2WYS7_9BACL</name>
<keyword evidence="5" id="KW-1185">Reference proteome</keyword>
<dbReference type="Proteomes" id="UP000190188">
    <property type="component" value="Unassembled WGS sequence"/>
</dbReference>
<dbReference type="GO" id="GO:0006152">
    <property type="term" value="P:purine nucleoside catabolic process"/>
    <property type="evidence" value="ECO:0007669"/>
    <property type="project" value="TreeGrafter"/>
</dbReference>
<proteinExistence type="predicted"/>
<dbReference type="RefSeq" id="WP_078503286.1">
    <property type="nucleotide sequence ID" value="NZ_MSZX01000038.1"/>
</dbReference>
<dbReference type="SUPFAM" id="SSF53590">
    <property type="entry name" value="Nucleoside hydrolase"/>
    <property type="match status" value="1"/>
</dbReference>
<dbReference type="STRING" id="1324314.BVG16_32255"/>
<evidence type="ECO:0000313" key="5">
    <source>
        <dbReference type="Proteomes" id="UP000190188"/>
    </source>
</evidence>
<dbReference type="Gene3D" id="3.90.245.10">
    <property type="entry name" value="Ribonucleoside hydrolase-like"/>
    <property type="match status" value="1"/>
</dbReference>
<evidence type="ECO:0000259" key="3">
    <source>
        <dbReference type="Pfam" id="PF01156"/>
    </source>
</evidence>
<accession>A0A1T2WYS7</accession>
<dbReference type="PANTHER" id="PTHR12304:SF4">
    <property type="entry name" value="URIDINE NUCLEOSIDASE"/>
    <property type="match status" value="1"/>
</dbReference>
<sequence length="335" mass="36653">MEDITRIILDVDGGIDGALGVLFALKSNKAKLEGVTTGFGHVTAEQATMNMMQVLEFHRAGMDTSVFMGALKPLFREWERKTTDIQGTNGMADYILPATKSVMHQEHAADFMVRIVRENPGRITIVTAGSLTNVAIALSKDPDFVSQVKRLVIAGGALQVPGNVTPVAEKNIYYDPEAAHRVFESGIPITMVGLDVSMQVMLTEAHLTELSKLGRAVACPLKNPEGAVLQKRMMKFIEHVGNYLLTAYRQELDLLGIPLQAPLAVAAALDSSLVDIRQEYIQIETKGTLSAGATLADLRRRTPKRINTDVCVSVDVERFIQQFIEVFSSIEGEEV</sequence>
<feature type="domain" description="Inosine/uridine-preferring nucleoside hydrolase" evidence="3">
    <location>
        <begin position="7"/>
        <end position="321"/>
    </location>
</feature>
<dbReference type="GO" id="GO:0005829">
    <property type="term" value="C:cytosol"/>
    <property type="evidence" value="ECO:0007669"/>
    <property type="project" value="TreeGrafter"/>
</dbReference>
<keyword evidence="1" id="KW-0378">Hydrolase</keyword>
<dbReference type="EMBL" id="MSZX01000038">
    <property type="protein sequence ID" value="OPA72774.1"/>
    <property type="molecule type" value="Genomic_DNA"/>
</dbReference>
<dbReference type="PANTHER" id="PTHR12304">
    <property type="entry name" value="INOSINE-URIDINE PREFERRING NUCLEOSIDE HYDROLASE"/>
    <property type="match status" value="1"/>
</dbReference>
<dbReference type="OrthoDB" id="9797882at2"/>
<dbReference type="InterPro" id="IPR001910">
    <property type="entry name" value="Inosine/uridine_hydrolase_dom"/>
</dbReference>
<dbReference type="Pfam" id="PF01156">
    <property type="entry name" value="IU_nuc_hydro"/>
    <property type="match status" value="1"/>
</dbReference>
<gene>
    <name evidence="4" type="ORF">BVG16_32255</name>
</gene>
<reference evidence="4 5" key="1">
    <citation type="submission" date="2017-01" db="EMBL/GenBank/DDBJ databases">
        <title>Genome analysis of Paenibacillus selenitrireducens ES3-24.</title>
        <authorList>
            <person name="Xu D."/>
            <person name="Yao R."/>
            <person name="Zheng S."/>
        </authorList>
    </citation>
    <scope>NUCLEOTIDE SEQUENCE [LARGE SCALE GENOMIC DNA]</scope>
    <source>
        <strain evidence="4 5">ES3-24</strain>
    </source>
</reference>
<evidence type="ECO:0000256" key="2">
    <source>
        <dbReference type="ARBA" id="ARBA00023295"/>
    </source>
</evidence>
<dbReference type="AlphaFoldDB" id="A0A1T2WYS7"/>